<evidence type="ECO:0000259" key="1">
    <source>
        <dbReference type="SMART" id="SM00327"/>
    </source>
</evidence>
<dbReference type="PANTHER" id="PTHR30634">
    <property type="entry name" value="OUTER MEMBRANE LOLAB LIPOPROTEIN INSERTION APPARATUS"/>
    <property type="match status" value="1"/>
</dbReference>
<dbReference type="SMART" id="SM00327">
    <property type="entry name" value="VWA"/>
    <property type="match status" value="1"/>
</dbReference>
<gene>
    <name evidence="2" type="ORF">OV287_00580</name>
</gene>
<dbReference type="EMBL" id="JAPNKA010000001">
    <property type="protein sequence ID" value="MCY1072964.1"/>
    <property type="molecule type" value="Genomic_DNA"/>
</dbReference>
<reference evidence="2 3" key="1">
    <citation type="submission" date="2022-11" db="EMBL/GenBank/DDBJ databases">
        <title>Minimal conservation of predation-associated metabolite biosynthetic gene clusters underscores biosynthetic potential of Myxococcota including descriptions for ten novel species: Archangium lansinium sp. nov., Myxococcus landrumus sp. nov., Nannocystis bai.</title>
        <authorList>
            <person name="Ahearne A."/>
            <person name="Stevens C."/>
            <person name="Phillips K."/>
        </authorList>
    </citation>
    <scope>NUCLEOTIDE SEQUENCE [LARGE SCALE GENOMIC DNA]</scope>
    <source>
        <strain evidence="2 3">MIWBW</strain>
    </source>
</reference>
<accession>A0ABT3ZV73</accession>
<feature type="domain" description="VWFA" evidence="1">
    <location>
        <begin position="219"/>
        <end position="378"/>
    </location>
</feature>
<dbReference type="RefSeq" id="WP_267531985.1">
    <property type="nucleotide sequence ID" value="NZ_JAPNKA010000001.1"/>
</dbReference>
<proteinExistence type="predicted"/>
<evidence type="ECO:0000313" key="2">
    <source>
        <dbReference type="EMBL" id="MCY1072964.1"/>
    </source>
</evidence>
<dbReference type="Gene3D" id="3.40.50.410">
    <property type="entry name" value="von Willebrand factor, type A domain"/>
    <property type="match status" value="1"/>
</dbReference>
<dbReference type="PANTHER" id="PTHR30634:SF16">
    <property type="entry name" value="OUTER-MEMBRANE LIPOPROTEIN LOLB"/>
    <property type="match status" value="1"/>
</dbReference>
<comment type="caution">
    <text evidence="2">The sequence shown here is derived from an EMBL/GenBank/DDBJ whole genome shotgun (WGS) entry which is preliminary data.</text>
</comment>
<sequence length="383" mass="42911">MSTPPKPARRSLKDLTDQERGQINRWRLVLGKSAEQSGLGISPGVGDGDCEGAEEALDFLFNERGGSSSGSNLTVPRWIDSVNELFPRQAKEVLERELVQRKGIHQLLEQPELLERIEPNVELVKTLLTHKDLLTPKTRVLARKVIDKVVNELKKKLEVRVEQAITGAVRKDKHSPRRVFKNLDLRTTLRRNLKNWNGERQKLLIDRIWFHAAEKNKRPWHVIVCVDQSGSMLESAIFSAVMASIFAELPGVKTSLVLFDTQIVDLSDKVGEPVDVLLSVQLGGGTDITRALEYCSGLVREPARTIVVLITDFYEGRSEEDLVRVVRRLVDANVRMVGLGALGYDAQPQYNRNTAGRLRKEGMDILVCTPEKLAEAMGKIITG</sequence>
<dbReference type="InterPro" id="IPR050458">
    <property type="entry name" value="LolB"/>
</dbReference>
<evidence type="ECO:0000313" key="3">
    <source>
        <dbReference type="Proteomes" id="UP001207654"/>
    </source>
</evidence>
<dbReference type="SUPFAM" id="SSF53300">
    <property type="entry name" value="vWA-like"/>
    <property type="match status" value="1"/>
</dbReference>
<name>A0ABT3ZV73_9BACT</name>
<dbReference type="InterPro" id="IPR008912">
    <property type="entry name" value="Uncharacterised_CoxE"/>
</dbReference>
<keyword evidence="3" id="KW-1185">Reference proteome</keyword>
<dbReference type="InterPro" id="IPR002035">
    <property type="entry name" value="VWF_A"/>
</dbReference>
<organism evidence="2 3">
    <name type="scientific">Archangium lansingense</name>
    <dbReference type="NCBI Taxonomy" id="2995310"/>
    <lineage>
        <taxon>Bacteria</taxon>
        <taxon>Pseudomonadati</taxon>
        <taxon>Myxococcota</taxon>
        <taxon>Myxococcia</taxon>
        <taxon>Myxococcales</taxon>
        <taxon>Cystobacterineae</taxon>
        <taxon>Archangiaceae</taxon>
        <taxon>Archangium</taxon>
    </lineage>
</organism>
<dbReference type="InterPro" id="IPR036465">
    <property type="entry name" value="vWFA_dom_sf"/>
</dbReference>
<protein>
    <submittedName>
        <fullName evidence="2">VWA domain-containing protein</fullName>
    </submittedName>
</protein>
<dbReference type="Pfam" id="PF05762">
    <property type="entry name" value="VWA_CoxE"/>
    <property type="match status" value="1"/>
</dbReference>
<dbReference type="Proteomes" id="UP001207654">
    <property type="component" value="Unassembled WGS sequence"/>
</dbReference>